<protein>
    <submittedName>
        <fullName evidence="1">Uncharacterized protein</fullName>
    </submittedName>
</protein>
<dbReference type="PANTHER" id="PTHR31094">
    <property type="entry name" value="RIKEN CDNA 2310061I04 GENE"/>
    <property type="match status" value="1"/>
</dbReference>
<dbReference type="PANTHER" id="PTHR31094:SF2">
    <property type="entry name" value="RIKEN CDNA 2310061I04 GENE"/>
    <property type="match status" value="1"/>
</dbReference>
<comment type="caution">
    <text evidence="1">The sequence shown here is derived from an EMBL/GenBank/DDBJ whole genome shotgun (WGS) entry which is preliminary data.</text>
</comment>
<keyword evidence="2" id="KW-1185">Reference proteome</keyword>
<organism evidence="1 2">
    <name type="scientific">Aromia moschata</name>
    <dbReference type="NCBI Taxonomy" id="1265417"/>
    <lineage>
        <taxon>Eukaryota</taxon>
        <taxon>Metazoa</taxon>
        <taxon>Ecdysozoa</taxon>
        <taxon>Arthropoda</taxon>
        <taxon>Hexapoda</taxon>
        <taxon>Insecta</taxon>
        <taxon>Pterygota</taxon>
        <taxon>Neoptera</taxon>
        <taxon>Endopterygota</taxon>
        <taxon>Coleoptera</taxon>
        <taxon>Polyphaga</taxon>
        <taxon>Cucujiformia</taxon>
        <taxon>Chrysomeloidea</taxon>
        <taxon>Cerambycidae</taxon>
        <taxon>Cerambycinae</taxon>
        <taxon>Callichromatini</taxon>
        <taxon>Aromia</taxon>
    </lineage>
</organism>
<dbReference type="EMBL" id="JAPWTK010000115">
    <property type="protein sequence ID" value="KAJ8949577.1"/>
    <property type="molecule type" value="Genomic_DNA"/>
</dbReference>
<evidence type="ECO:0000313" key="2">
    <source>
        <dbReference type="Proteomes" id="UP001162162"/>
    </source>
</evidence>
<reference evidence="1" key="1">
    <citation type="journal article" date="2023" name="Insect Mol. Biol.">
        <title>Genome sequencing provides insights into the evolution of gene families encoding plant cell wall-degrading enzymes in longhorned beetles.</title>
        <authorList>
            <person name="Shin N.R."/>
            <person name="Okamura Y."/>
            <person name="Kirsch R."/>
            <person name="Pauchet Y."/>
        </authorList>
    </citation>
    <scope>NUCLEOTIDE SEQUENCE</scope>
    <source>
        <strain evidence="1">AMC_N1</strain>
    </source>
</reference>
<proteinExistence type="predicted"/>
<dbReference type="Pfam" id="PF10184">
    <property type="entry name" value="DUF2358"/>
    <property type="match status" value="1"/>
</dbReference>
<name>A0AAV8YEI8_9CUCU</name>
<dbReference type="Proteomes" id="UP001162162">
    <property type="component" value="Unassembled WGS sequence"/>
</dbReference>
<evidence type="ECO:0000313" key="1">
    <source>
        <dbReference type="EMBL" id="KAJ8949577.1"/>
    </source>
</evidence>
<dbReference type="InterPro" id="IPR018790">
    <property type="entry name" value="DUF2358"/>
</dbReference>
<sequence length="298" mass="34651">MALGLRYFTGKIFNFASIVAPRNLSIVNAEKISKQLLNNVESGQYSTAINYKIYESSDKYNNLQVTVTDNRETENDEVIKENVLIRSHTYWDVNTYFRENNYSSNDPDKSNPNKPSPEKLYNVYNVLRENLPNLFIKTMDYSIYHPEMIFEDNIRGIRTVGLYSYVKQVALLRTVGHFKFAYVMFEILKITQHPEDSTVKIRWRIRGISALKVMLTFWKYRLWNFKEIFDNQTESWYDGFSTFYVNVDGFVVKHVADKMMPDSDSVTEDSSKPLGISAAKLALLVGIIPRFSELNSIV</sequence>
<accession>A0AAV8YEI8</accession>
<dbReference type="AlphaFoldDB" id="A0AAV8YEI8"/>
<gene>
    <name evidence="1" type="ORF">NQ318_016208</name>
</gene>